<dbReference type="Pfam" id="PF07683">
    <property type="entry name" value="CobW_C"/>
    <property type="match status" value="1"/>
</dbReference>
<dbReference type="OrthoDB" id="9808822at2"/>
<dbReference type="PANTHER" id="PTHR43603">
    <property type="entry name" value="COBW DOMAIN-CONTAINING PROTEIN DDB_G0274527"/>
    <property type="match status" value="1"/>
</dbReference>
<organism evidence="3 4">
    <name type="scientific">Jiangella alba</name>
    <dbReference type="NCBI Taxonomy" id="561176"/>
    <lineage>
        <taxon>Bacteria</taxon>
        <taxon>Bacillati</taxon>
        <taxon>Actinomycetota</taxon>
        <taxon>Actinomycetes</taxon>
        <taxon>Jiangellales</taxon>
        <taxon>Jiangellaceae</taxon>
        <taxon>Jiangella</taxon>
    </lineage>
</organism>
<dbReference type="EMBL" id="FNUC01000003">
    <property type="protein sequence ID" value="SEE67337.1"/>
    <property type="molecule type" value="Genomic_DNA"/>
</dbReference>
<dbReference type="Proteomes" id="UP000181980">
    <property type="component" value="Unassembled WGS sequence"/>
</dbReference>
<dbReference type="InterPro" id="IPR051927">
    <property type="entry name" value="Zn_Chap_cDPG_Synth"/>
</dbReference>
<keyword evidence="4" id="KW-1185">Reference proteome</keyword>
<dbReference type="InterPro" id="IPR011629">
    <property type="entry name" value="CobW-like_C"/>
</dbReference>
<dbReference type="Gene3D" id="3.40.50.300">
    <property type="entry name" value="P-loop containing nucleotide triphosphate hydrolases"/>
    <property type="match status" value="1"/>
</dbReference>
<proteinExistence type="predicted"/>
<evidence type="ECO:0000313" key="3">
    <source>
        <dbReference type="EMBL" id="SEE67337.1"/>
    </source>
</evidence>
<gene>
    <name evidence="3" type="ORF">SAMN04488561_2211</name>
</gene>
<feature type="domain" description="CobW C-terminal" evidence="2">
    <location>
        <begin position="258"/>
        <end position="348"/>
    </location>
</feature>
<dbReference type="InterPro" id="IPR027417">
    <property type="entry name" value="P-loop_NTPase"/>
</dbReference>
<dbReference type="PANTHER" id="PTHR43603:SF1">
    <property type="entry name" value="ZINC-REGULATED GTPASE METALLOPROTEIN ACTIVATOR 1"/>
    <property type="match status" value="1"/>
</dbReference>
<feature type="region of interest" description="Disordered" evidence="1">
    <location>
        <begin position="195"/>
        <end position="217"/>
    </location>
</feature>
<dbReference type="SMART" id="SM00833">
    <property type="entry name" value="CobW_C"/>
    <property type="match status" value="1"/>
</dbReference>
<reference evidence="4" key="1">
    <citation type="submission" date="2016-10" db="EMBL/GenBank/DDBJ databases">
        <authorList>
            <person name="Varghese N."/>
            <person name="Submissions S."/>
        </authorList>
    </citation>
    <scope>NUCLEOTIDE SEQUENCE [LARGE SCALE GENOMIC DNA]</scope>
    <source>
        <strain evidence="4">DSM 45237</strain>
    </source>
</reference>
<evidence type="ECO:0000313" key="4">
    <source>
        <dbReference type="Proteomes" id="UP000181980"/>
    </source>
</evidence>
<dbReference type="AlphaFoldDB" id="A0A1H5KSH0"/>
<dbReference type="STRING" id="561176.SAMN04488561_2211"/>
<evidence type="ECO:0000256" key="1">
    <source>
        <dbReference type="SAM" id="MobiDB-lite"/>
    </source>
</evidence>
<sequence length="379" mass="39793">MRTTPVVLVTGVAPEAMAAATIALQWDLPDAVVVQHRIDVGRSVLMRTVSDVSGVVEDERIDLEHACVSCAIREDIVPTLVRLAAAERWGAVVAQLPPGAEAQQVCRVAARDPRLRQVRIAGVVCAADGDRLADDLLGDELLCERGVHTAADDRRGVAEVGAAEVEYADAVAIAGTAEAAELELIRTLARPGALVSGSPGPTGGGASARARDGAGGDGAGGGLDARRLLAGIHDHAAAEAWVAQVRPGPLPAHVSGQVWRLDLRSDRPFHPDRLYAGIAGLGSGPRRSRGCFWLPTRSGVACAWDGAGGQLSIGVAEPWGPRRPFTRIVVTGMDDGRDDLAAAFRRCLLDDAELRRRGAYWEAAGDGFEAWLGDIHSPL</sequence>
<dbReference type="RefSeq" id="WP_069112821.1">
    <property type="nucleotide sequence ID" value="NZ_FNUC01000003.1"/>
</dbReference>
<accession>A0A1H5KSH0</accession>
<dbReference type="SUPFAM" id="SSF90002">
    <property type="entry name" value="Hypothetical protein YjiA, C-terminal domain"/>
    <property type="match status" value="1"/>
</dbReference>
<name>A0A1H5KSH0_9ACTN</name>
<protein>
    <submittedName>
        <fullName evidence="3">GTPase, G3E family</fullName>
    </submittedName>
</protein>
<evidence type="ECO:0000259" key="2">
    <source>
        <dbReference type="SMART" id="SM00833"/>
    </source>
</evidence>